<evidence type="ECO:0000313" key="4">
    <source>
        <dbReference type="Proteomes" id="UP001328733"/>
    </source>
</evidence>
<dbReference type="InterPro" id="IPR003768">
    <property type="entry name" value="ScpA"/>
</dbReference>
<reference evidence="3 4" key="1">
    <citation type="submission" date="2024-01" db="EMBL/GenBank/DDBJ databases">
        <title>Genomic insights into the taxonomy and metabolism of the cyanobacterium Pannus brasiliensis CCIBt3594.</title>
        <authorList>
            <person name="Machado M."/>
            <person name="Botero N.B."/>
            <person name="Andreote A.P.D."/>
            <person name="Feitosa A.M.T."/>
            <person name="Popin R."/>
            <person name="Sivonen K."/>
            <person name="Fiore M.F."/>
        </authorList>
    </citation>
    <scope>NUCLEOTIDE SEQUENCE [LARGE SCALE GENOMIC DNA]</scope>
    <source>
        <strain evidence="3 4">CCIBt3594</strain>
    </source>
</reference>
<comment type="caution">
    <text evidence="3">The sequence shown here is derived from an EMBL/GenBank/DDBJ whole genome shotgun (WGS) entry which is preliminary data.</text>
</comment>
<dbReference type="Gene3D" id="1.10.10.580">
    <property type="entry name" value="Structural maintenance of chromosome 1. Chain E"/>
    <property type="match status" value="1"/>
</dbReference>
<accession>A0AAW9QYH7</accession>
<dbReference type="Pfam" id="PF02616">
    <property type="entry name" value="SMC_ScpA"/>
    <property type="match status" value="1"/>
</dbReference>
<organism evidence="3 4">
    <name type="scientific">Pannus brasiliensis CCIBt3594</name>
    <dbReference type="NCBI Taxonomy" id="1427578"/>
    <lineage>
        <taxon>Bacteria</taxon>
        <taxon>Bacillati</taxon>
        <taxon>Cyanobacteriota</taxon>
        <taxon>Cyanophyceae</taxon>
        <taxon>Oscillatoriophycideae</taxon>
        <taxon>Chroococcales</taxon>
        <taxon>Microcystaceae</taxon>
        <taxon>Pannus</taxon>
    </lineage>
</organism>
<dbReference type="Proteomes" id="UP001328733">
    <property type="component" value="Unassembled WGS sequence"/>
</dbReference>
<dbReference type="GO" id="GO:0007059">
    <property type="term" value="P:chromosome segregation"/>
    <property type="evidence" value="ECO:0007669"/>
    <property type="project" value="UniProtKB-KW"/>
</dbReference>
<evidence type="ECO:0000256" key="2">
    <source>
        <dbReference type="ARBA" id="ARBA00044777"/>
    </source>
</evidence>
<dbReference type="InterPro" id="IPR023093">
    <property type="entry name" value="ScpA-like_C"/>
</dbReference>
<gene>
    <name evidence="3" type="ORF">V0288_13680</name>
</gene>
<evidence type="ECO:0000313" key="3">
    <source>
        <dbReference type="EMBL" id="MEG3438174.1"/>
    </source>
</evidence>
<dbReference type="PANTHER" id="PTHR33969">
    <property type="entry name" value="SEGREGATION AND CONDENSATION PROTEIN A"/>
    <property type="match status" value="1"/>
</dbReference>
<name>A0AAW9QYH7_9CHRO</name>
<keyword evidence="1" id="KW-0159">Chromosome partition</keyword>
<dbReference type="EMBL" id="JBAFSM010000024">
    <property type="protein sequence ID" value="MEG3438174.1"/>
    <property type="molecule type" value="Genomic_DNA"/>
</dbReference>
<evidence type="ECO:0000256" key="1">
    <source>
        <dbReference type="ARBA" id="ARBA00022829"/>
    </source>
</evidence>
<dbReference type="RefSeq" id="WP_332865655.1">
    <property type="nucleotide sequence ID" value="NZ_JBAFSM010000024.1"/>
</dbReference>
<keyword evidence="4" id="KW-1185">Reference proteome</keyword>
<protein>
    <recommendedName>
        <fullName evidence="2">Segregation and condensation protein A</fullName>
    </recommendedName>
</protein>
<proteinExistence type="predicted"/>
<dbReference type="AlphaFoldDB" id="A0AAW9QYH7"/>
<sequence length="262" mass="29654">MTITSASEAIASLLEMAETGEIDPWDVQVIDVIDRFLAELGLADDLDLTLARANLPRSGQAFLWASMLVLFKADTLERFSIEEAEEIILEEELLDLDEELRSLPRYLENHIRRRTAAPPPRKRRVTLAELIAQLEQIAAEIESLPAVPTLNTKPRPQSRREAREIITHLAHQENLTELAEELDVFLSGKFAIFGHNSLDFERLLQLWKEEKSPLAPESADKEKVALFWALLLLASQSKVELFQADFYQDLTICPIGRSLLSA</sequence>
<dbReference type="PANTHER" id="PTHR33969:SF2">
    <property type="entry name" value="SEGREGATION AND CONDENSATION PROTEIN A"/>
    <property type="match status" value="1"/>
</dbReference>